<dbReference type="Gene3D" id="3.40.50.300">
    <property type="entry name" value="P-loop containing nucleotide triphosphate hydrolases"/>
    <property type="match status" value="1"/>
</dbReference>
<keyword evidence="2" id="KW-1185">Reference proteome</keyword>
<dbReference type="InterPro" id="IPR027417">
    <property type="entry name" value="P-loop_NTPase"/>
</dbReference>
<evidence type="ECO:0008006" key="3">
    <source>
        <dbReference type="Google" id="ProtNLM"/>
    </source>
</evidence>
<dbReference type="Proteomes" id="UP001183176">
    <property type="component" value="Unassembled WGS sequence"/>
</dbReference>
<organism evidence="1 2">
    <name type="scientific">Jatrophihabitans lederbergiae</name>
    <dbReference type="NCBI Taxonomy" id="3075547"/>
    <lineage>
        <taxon>Bacteria</taxon>
        <taxon>Bacillati</taxon>
        <taxon>Actinomycetota</taxon>
        <taxon>Actinomycetes</taxon>
        <taxon>Jatrophihabitantales</taxon>
        <taxon>Jatrophihabitantaceae</taxon>
        <taxon>Jatrophihabitans</taxon>
    </lineage>
</organism>
<dbReference type="SUPFAM" id="SSF52540">
    <property type="entry name" value="P-loop containing nucleoside triphosphate hydrolases"/>
    <property type="match status" value="1"/>
</dbReference>
<dbReference type="RefSeq" id="WP_311424421.1">
    <property type="nucleotide sequence ID" value="NZ_JAVREH010000033.1"/>
</dbReference>
<evidence type="ECO:0000313" key="1">
    <source>
        <dbReference type="EMBL" id="MDT0263273.1"/>
    </source>
</evidence>
<accession>A0ABU2JGB5</accession>
<name>A0ABU2JGB5_9ACTN</name>
<gene>
    <name evidence="1" type="ORF">RM423_17965</name>
</gene>
<reference evidence="2" key="1">
    <citation type="submission" date="2023-07" db="EMBL/GenBank/DDBJ databases">
        <title>30 novel species of actinomycetes from the DSMZ collection.</title>
        <authorList>
            <person name="Nouioui I."/>
        </authorList>
    </citation>
    <scope>NUCLEOTIDE SEQUENCE [LARGE SCALE GENOMIC DNA]</scope>
    <source>
        <strain evidence="2">DSM 44399</strain>
    </source>
</reference>
<protein>
    <recommendedName>
        <fullName evidence="3">Kinase</fullName>
    </recommendedName>
</protein>
<proteinExistence type="predicted"/>
<sequence length="382" mass="42870">MPATDLSTAVDAVTVPDPVSEDRLSSLLLDLVTAVGPAHPTDLTRLTELVQLTLDDSLAAAFADPVPADAVAAEAAVAEQIVLLARVWGPFAAWWRSYFADGVDVPLCDLWRLYLPFAQWIVREKRRRRPAGPFMVGFNGSPGAGKTVLTNALAVVLDQLLDPDTEGRAIARSGDDWYLGKADREPLRARGYDPGVAGVSNRSLPGTHDLVWLERDLRQIERSGPDLVIRMGNFDKRADDQRPNAFEIRGKVGVLLFDLWFAGADTRVEPERLPVGLPREVAVELRRWRGIFDRLDALWAFEWPSLEQMRRDREAQERLIEQRSGSRGMTAEQIRAFTSYMVERSWDWQLTSPVPPARAVTFHARRGPDHRVIHVWRGERAS</sequence>
<comment type="caution">
    <text evidence="1">The sequence shown here is derived from an EMBL/GenBank/DDBJ whole genome shotgun (WGS) entry which is preliminary data.</text>
</comment>
<dbReference type="EMBL" id="JAVREH010000033">
    <property type="protein sequence ID" value="MDT0263273.1"/>
    <property type="molecule type" value="Genomic_DNA"/>
</dbReference>
<evidence type="ECO:0000313" key="2">
    <source>
        <dbReference type="Proteomes" id="UP001183176"/>
    </source>
</evidence>